<evidence type="ECO:0000313" key="1">
    <source>
        <dbReference type="EMBL" id="CAB4141477.1"/>
    </source>
</evidence>
<name>A0A6J5M7D3_9CAUD</name>
<proteinExistence type="predicted"/>
<evidence type="ECO:0008006" key="2">
    <source>
        <dbReference type="Google" id="ProtNLM"/>
    </source>
</evidence>
<sequence length="110" mass="12756">MSRSNLDWLAFSQLLRSEGLPMPLTEHRFHPTRKWRFDYAWEDQRVALEVEGGVWVGGRHTSGAGFVKDMEKYNEAACMGWRIIRCQPRELCNSKTIDTIKRALDSTPTI</sequence>
<protein>
    <recommendedName>
        <fullName evidence="2">DUF559 domain-containing protein</fullName>
    </recommendedName>
</protein>
<dbReference type="Gene3D" id="3.40.960.10">
    <property type="entry name" value="VSR Endonuclease"/>
    <property type="match status" value="1"/>
</dbReference>
<gene>
    <name evidence="1" type="ORF">UFOVP418_43</name>
</gene>
<organism evidence="1">
    <name type="scientific">uncultured Caudovirales phage</name>
    <dbReference type="NCBI Taxonomy" id="2100421"/>
    <lineage>
        <taxon>Viruses</taxon>
        <taxon>Duplodnaviria</taxon>
        <taxon>Heunggongvirae</taxon>
        <taxon>Uroviricota</taxon>
        <taxon>Caudoviricetes</taxon>
        <taxon>Peduoviridae</taxon>
        <taxon>Maltschvirus</taxon>
        <taxon>Maltschvirus maltsch</taxon>
    </lineage>
</organism>
<accession>A0A6J5M7D3</accession>
<reference evidence="1" key="1">
    <citation type="submission" date="2020-04" db="EMBL/GenBank/DDBJ databases">
        <authorList>
            <person name="Chiriac C."/>
            <person name="Salcher M."/>
            <person name="Ghai R."/>
            <person name="Kavagutti S V."/>
        </authorList>
    </citation>
    <scope>NUCLEOTIDE SEQUENCE</scope>
</reference>
<dbReference type="EMBL" id="LR796391">
    <property type="protein sequence ID" value="CAB4141477.1"/>
    <property type="molecule type" value="Genomic_DNA"/>
</dbReference>